<evidence type="ECO:0000313" key="3">
    <source>
        <dbReference type="Proteomes" id="UP000269721"/>
    </source>
</evidence>
<feature type="region of interest" description="Disordered" evidence="1">
    <location>
        <begin position="162"/>
        <end position="185"/>
    </location>
</feature>
<evidence type="ECO:0000313" key="2">
    <source>
        <dbReference type="EMBL" id="RKO88381.1"/>
    </source>
</evidence>
<organism evidence="2 3">
    <name type="scientific">Blyttiomyces helicus</name>
    <dbReference type="NCBI Taxonomy" id="388810"/>
    <lineage>
        <taxon>Eukaryota</taxon>
        <taxon>Fungi</taxon>
        <taxon>Fungi incertae sedis</taxon>
        <taxon>Chytridiomycota</taxon>
        <taxon>Chytridiomycota incertae sedis</taxon>
        <taxon>Chytridiomycetes</taxon>
        <taxon>Chytridiomycetes incertae sedis</taxon>
        <taxon>Blyttiomyces</taxon>
    </lineage>
</organism>
<gene>
    <name evidence="2" type="ORF">BDK51DRAFT_27484</name>
</gene>
<name>A0A4P9W7E7_9FUNG</name>
<dbReference type="EMBL" id="KZ996754">
    <property type="protein sequence ID" value="RKO88381.1"/>
    <property type="molecule type" value="Genomic_DNA"/>
</dbReference>
<sequence length="185" mass="20641">MFPDSFKNLNKTKAPDVSSWIKLPKSIRKESFDRLNDGKHRHFLRMASICSKNHMREERRDGTGELEGHMSVRHASGEARRHLARHLHDALLVAGFEPGPLRERRVERGVGPVVPHEAASDAERRGVGREADLVLRHGGLHGARRDVLEVQHLNICELLSRGANEGPTQNSHKKEAVGVGLRSSG</sequence>
<proteinExistence type="predicted"/>
<reference evidence="3" key="1">
    <citation type="journal article" date="2018" name="Nat. Microbiol.">
        <title>Leveraging single-cell genomics to expand the fungal tree of life.</title>
        <authorList>
            <person name="Ahrendt S.R."/>
            <person name="Quandt C.A."/>
            <person name="Ciobanu D."/>
            <person name="Clum A."/>
            <person name="Salamov A."/>
            <person name="Andreopoulos B."/>
            <person name="Cheng J.F."/>
            <person name="Woyke T."/>
            <person name="Pelin A."/>
            <person name="Henrissat B."/>
            <person name="Reynolds N.K."/>
            <person name="Benny G.L."/>
            <person name="Smith M.E."/>
            <person name="James T.Y."/>
            <person name="Grigoriev I.V."/>
        </authorList>
    </citation>
    <scope>NUCLEOTIDE SEQUENCE [LARGE SCALE GENOMIC DNA]</scope>
</reference>
<keyword evidence="3" id="KW-1185">Reference proteome</keyword>
<evidence type="ECO:0000256" key="1">
    <source>
        <dbReference type="SAM" id="MobiDB-lite"/>
    </source>
</evidence>
<dbReference type="Proteomes" id="UP000269721">
    <property type="component" value="Unassembled WGS sequence"/>
</dbReference>
<protein>
    <submittedName>
        <fullName evidence="2">Uncharacterized protein</fullName>
    </submittedName>
</protein>
<dbReference type="AlphaFoldDB" id="A0A4P9W7E7"/>
<accession>A0A4P9W7E7</accession>